<protein>
    <submittedName>
        <fullName evidence="2">Uncharacterized protein</fullName>
    </submittedName>
</protein>
<keyword evidence="1" id="KW-0812">Transmembrane</keyword>
<dbReference type="RefSeq" id="WP_109983268.1">
    <property type="nucleotide sequence ID" value="NZ_JAJUIE010000035.1"/>
</dbReference>
<evidence type="ECO:0000313" key="2">
    <source>
        <dbReference type="EMBL" id="PWU69877.1"/>
    </source>
</evidence>
<reference evidence="2 3" key="1">
    <citation type="submission" date="2018-05" db="EMBL/GenBank/DDBJ databases">
        <title>Genomic analysis of Gracilibacillus dipsosauri DD1 reveals novel features of a salt-tolerant amylase.</title>
        <authorList>
            <person name="Deutch C.E."/>
            <person name="Yang S."/>
        </authorList>
    </citation>
    <scope>NUCLEOTIDE SEQUENCE [LARGE SCALE GENOMIC DNA]</scope>
    <source>
        <strain evidence="2 3">DD1</strain>
    </source>
</reference>
<dbReference type="AlphaFoldDB" id="A0A317L252"/>
<dbReference type="Proteomes" id="UP000245624">
    <property type="component" value="Unassembled WGS sequence"/>
</dbReference>
<name>A0A317L252_9BACI</name>
<evidence type="ECO:0000313" key="3">
    <source>
        <dbReference type="Proteomes" id="UP000245624"/>
    </source>
</evidence>
<organism evidence="2 3">
    <name type="scientific">Gracilibacillus dipsosauri</name>
    <dbReference type="NCBI Taxonomy" id="178340"/>
    <lineage>
        <taxon>Bacteria</taxon>
        <taxon>Bacillati</taxon>
        <taxon>Bacillota</taxon>
        <taxon>Bacilli</taxon>
        <taxon>Bacillales</taxon>
        <taxon>Bacillaceae</taxon>
        <taxon>Gracilibacillus</taxon>
    </lineage>
</organism>
<feature type="transmembrane region" description="Helical" evidence="1">
    <location>
        <begin position="12"/>
        <end position="38"/>
    </location>
</feature>
<keyword evidence="1" id="KW-0472">Membrane</keyword>
<proteinExistence type="predicted"/>
<evidence type="ECO:0000256" key="1">
    <source>
        <dbReference type="SAM" id="Phobius"/>
    </source>
</evidence>
<keyword evidence="1" id="KW-1133">Transmembrane helix</keyword>
<keyword evidence="3" id="KW-1185">Reference proteome</keyword>
<gene>
    <name evidence="2" type="ORF">DLJ74_02800</name>
</gene>
<comment type="caution">
    <text evidence="2">The sequence shown here is derived from an EMBL/GenBank/DDBJ whole genome shotgun (WGS) entry which is preliminary data.</text>
</comment>
<dbReference type="EMBL" id="QGTD01000004">
    <property type="protein sequence ID" value="PWU69877.1"/>
    <property type="molecule type" value="Genomic_DNA"/>
</dbReference>
<sequence length="66" mass="7593">MQTDSMRIGERILFILGMSLCGVLFFVLVVGVMVALLISWMNEEEEEIVKTIEPPSENPKRIVRKR</sequence>
<accession>A0A317L252</accession>